<dbReference type="InterPro" id="IPR013971">
    <property type="entry name" value="HalX_domain"/>
</dbReference>
<dbReference type="EMBL" id="JBHTAP010000001">
    <property type="protein sequence ID" value="MFC7235539.1"/>
    <property type="molecule type" value="Genomic_DNA"/>
</dbReference>
<accession>A0ABD5ZQQ6</accession>
<evidence type="ECO:0000313" key="5">
    <source>
        <dbReference type="Proteomes" id="UP001596398"/>
    </source>
</evidence>
<evidence type="ECO:0000256" key="1">
    <source>
        <dbReference type="ARBA" id="ARBA00022553"/>
    </source>
</evidence>
<organism evidence="4 5">
    <name type="scientific">Halosegnis marinus</name>
    <dbReference type="NCBI Taxonomy" id="3034023"/>
    <lineage>
        <taxon>Archaea</taxon>
        <taxon>Methanobacteriati</taxon>
        <taxon>Methanobacteriota</taxon>
        <taxon>Stenosarchaea group</taxon>
        <taxon>Halobacteria</taxon>
        <taxon>Halobacteriales</taxon>
        <taxon>Natronomonadaceae</taxon>
        <taxon>Halosegnis</taxon>
    </lineage>
</organism>
<dbReference type="InterPro" id="IPR011006">
    <property type="entry name" value="CheY-like_superfamily"/>
</dbReference>
<dbReference type="Pfam" id="PF00072">
    <property type="entry name" value="Response_reg"/>
    <property type="match status" value="1"/>
</dbReference>
<feature type="modified residue" description="4-aspartylphosphate" evidence="2">
    <location>
        <position position="55"/>
    </location>
</feature>
<evidence type="ECO:0000259" key="3">
    <source>
        <dbReference type="PROSITE" id="PS50110"/>
    </source>
</evidence>
<dbReference type="InterPro" id="IPR001789">
    <property type="entry name" value="Sig_transdc_resp-reg_receiver"/>
</dbReference>
<evidence type="ECO:0000256" key="2">
    <source>
        <dbReference type="PROSITE-ProRule" id="PRU00169"/>
    </source>
</evidence>
<comment type="caution">
    <text evidence="4">The sequence shown here is derived from an EMBL/GenBank/DDBJ whole genome shotgun (WGS) entry which is preliminary data.</text>
</comment>
<keyword evidence="5" id="KW-1185">Reference proteome</keyword>
<dbReference type="GeneID" id="79267234"/>
<dbReference type="PANTHER" id="PTHR44591:SF3">
    <property type="entry name" value="RESPONSE REGULATORY DOMAIN-CONTAINING PROTEIN"/>
    <property type="match status" value="1"/>
</dbReference>
<feature type="domain" description="Response regulatory" evidence="3">
    <location>
        <begin position="8"/>
        <end position="117"/>
    </location>
</feature>
<dbReference type="AlphaFoldDB" id="A0ABD5ZQQ6"/>
<name>A0ABD5ZQQ6_9EURY</name>
<protein>
    <submittedName>
        <fullName evidence="4">Response regulator</fullName>
    </submittedName>
</protein>
<keyword evidence="1 2" id="KW-0597">Phosphoprotein</keyword>
<dbReference type="InterPro" id="IPR050595">
    <property type="entry name" value="Bact_response_regulator"/>
</dbReference>
<dbReference type="Pfam" id="PF08663">
    <property type="entry name" value="HalX"/>
    <property type="match status" value="1"/>
</dbReference>
<dbReference type="Proteomes" id="UP001596398">
    <property type="component" value="Unassembled WGS sequence"/>
</dbReference>
<dbReference type="RefSeq" id="WP_276233673.1">
    <property type="nucleotide sequence ID" value="NZ_CP119802.1"/>
</dbReference>
<proteinExistence type="predicted"/>
<dbReference type="Gene3D" id="3.40.50.2300">
    <property type="match status" value="1"/>
</dbReference>
<dbReference type="PANTHER" id="PTHR44591">
    <property type="entry name" value="STRESS RESPONSE REGULATOR PROTEIN 1"/>
    <property type="match status" value="1"/>
</dbReference>
<dbReference type="PROSITE" id="PS50110">
    <property type="entry name" value="RESPONSE_REGULATORY"/>
    <property type="match status" value="1"/>
</dbReference>
<dbReference type="SMART" id="SM00448">
    <property type="entry name" value="REC"/>
    <property type="match status" value="1"/>
</dbReference>
<dbReference type="SUPFAM" id="SSF52172">
    <property type="entry name" value="CheY-like"/>
    <property type="match status" value="1"/>
</dbReference>
<gene>
    <name evidence="4" type="ORF">ACFQJ4_09460</name>
</gene>
<reference evidence="4 5" key="1">
    <citation type="journal article" date="2019" name="Int. J. Syst. Evol. Microbiol.">
        <title>The Global Catalogue of Microorganisms (GCM) 10K type strain sequencing project: providing services to taxonomists for standard genome sequencing and annotation.</title>
        <authorList>
            <consortium name="The Broad Institute Genomics Platform"/>
            <consortium name="The Broad Institute Genome Sequencing Center for Infectious Disease"/>
            <person name="Wu L."/>
            <person name="Ma J."/>
        </authorList>
    </citation>
    <scope>NUCLEOTIDE SEQUENCE [LARGE SCALE GENOMIC DNA]</scope>
    <source>
        <strain evidence="4 5">DT85</strain>
    </source>
</reference>
<evidence type="ECO:0000313" key="4">
    <source>
        <dbReference type="EMBL" id="MFC7235539.1"/>
    </source>
</evidence>
<sequence length="194" mass="21529">MNTEHRQTVLLVDDNQQALESYRLAIDDSYDTRTATGGEAALDQLDDDVDIVLLDRMMPRMHGDKVLEVIRERGVECKVAMVTAVDPDEDIVDMPFDAYLTKPVTPADLTEVVDRLGEVAQHDSITQELFALGQKRAALEAELTPAQREESSEYADLVERFETLSEQADTAVDGMGAATFERVLQDIEQSPVDG</sequence>